<feature type="coiled-coil region" evidence="1">
    <location>
        <begin position="5"/>
        <end position="52"/>
    </location>
</feature>
<comment type="caution">
    <text evidence="2">The sequence shown here is derived from an EMBL/GenBank/DDBJ whole genome shotgun (WGS) entry which is preliminary data.</text>
</comment>
<dbReference type="EMBL" id="JAIVGD010000019">
    <property type="protein sequence ID" value="KAH0749109.1"/>
    <property type="molecule type" value="Genomic_DNA"/>
</dbReference>
<sequence>MIVQVSNKDAEIALLKAELLKAQTEGPGTEEVKELKKQNEELLAKIVALQEKMIKDNDATNSKFTLIINSLSHQPPSS</sequence>
<accession>A0ABQ7UJA6</accession>
<keyword evidence="3" id="KW-1185">Reference proteome</keyword>
<name>A0ABQ7UJA6_SOLTU</name>
<evidence type="ECO:0000313" key="2">
    <source>
        <dbReference type="EMBL" id="KAH0749109.1"/>
    </source>
</evidence>
<reference evidence="2 3" key="1">
    <citation type="journal article" date="2021" name="bioRxiv">
        <title>Chromosome-scale and haplotype-resolved genome assembly of a tetraploid potato cultivar.</title>
        <authorList>
            <person name="Sun H."/>
            <person name="Jiao W.-B."/>
            <person name="Krause K."/>
            <person name="Campoy J.A."/>
            <person name="Goel M."/>
            <person name="Folz-Donahue K."/>
            <person name="Kukat C."/>
            <person name="Huettel B."/>
            <person name="Schneeberger K."/>
        </authorList>
    </citation>
    <scope>NUCLEOTIDE SEQUENCE [LARGE SCALE GENOMIC DNA]</scope>
    <source>
        <strain evidence="2">SolTubOtavaFocal</strain>
        <tissue evidence="2">Leaves</tissue>
    </source>
</reference>
<keyword evidence="1" id="KW-0175">Coiled coil</keyword>
<dbReference type="Proteomes" id="UP000826656">
    <property type="component" value="Unassembled WGS sequence"/>
</dbReference>
<evidence type="ECO:0000313" key="3">
    <source>
        <dbReference type="Proteomes" id="UP000826656"/>
    </source>
</evidence>
<organism evidence="2 3">
    <name type="scientific">Solanum tuberosum</name>
    <name type="common">Potato</name>
    <dbReference type="NCBI Taxonomy" id="4113"/>
    <lineage>
        <taxon>Eukaryota</taxon>
        <taxon>Viridiplantae</taxon>
        <taxon>Streptophyta</taxon>
        <taxon>Embryophyta</taxon>
        <taxon>Tracheophyta</taxon>
        <taxon>Spermatophyta</taxon>
        <taxon>Magnoliopsida</taxon>
        <taxon>eudicotyledons</taxon>
        <taxon>Gunneridae</taxon>
        <taxon>Pentapetalae</taxon>
        <taxon>asterids</taxon>
        <taxon>lamiids</taxon>
        <taxon>Solanales</taxon>
        <taxon>Solanaceae</taxon>
        <taxon>Solanoideae</taxon>
        <taxon>Solaneae</taxon>
        <taxon>Solanum</taxon>
    </lineage>
</organism>
<protein>
    <submittedName>
        <fullName evidence="2">Uncharacterized protein</fullName>
    </submittedName>
</protein>
<gene>
    <name evidence="2" type="ORF">KY290_028341</name>
</gene>
<proteinExistence type="predicted"/>
<evidence type="ECO:0000256" key="1">
    <source>
        <dbReference type="SAM" id="Coils"/>
    </source>
</evidence>